<reference evidence="2 3" key="1">
    <citation type="submission" date="2017-03" db="EMBL/GenBank/DDBJ databases">
        <authorList>
            <person name="Afonso C.L."/>
            <person name="Miller P.J."/>
            <person name="Scott M.A."/>
            <person name="Spackman E."/>
            <person name="Goraichik I."/>
            <person name="Dimitrov K.M."/>
            <person name="Suarez D.L."/>
            <person name="Swayne D.E."/>
        </authorList>
    </citation>
    <scope>NUCLEOTIDE SEQUENCE [LARGE SCALE GENOMIC DNA]</scope>
    <source>
        <strain evidence="2">PRJEB14757</strain>
    </source>
</reference>
<name>A0A1W1HB51_9BACT</name>
<gene>
    <name evidence="2" type="ORF">MTBBW1_1930001</name>
</gene>
<keyword evidence="3" id="KW-1185">Reference proteome</keyword>
<dbReference type="Proteomes" id="UP000191931">
    <property type="component" value="Unassembled WGS sequence"/>
</dbReference>
<protein>
    <submittedName>
        <fullName evidence="2">Uncharacterized protein</fullName>
    </submittedName>
</protein>
<accession>A0A1W1HB51</accession>
<dbReference type="EMBL" id="FWEV01000105">
    <property type="protein sequence ID" value="SLM29663.1"/>
    <property type="molecule type" value="Genomic_DNA"/>
</dbReference>
<evidence type="ECO:0000313" key="2">
    <source>
        <dbReference type="EMBL" id="SLM29663.1"/>
    </source>
</evidence>
<evidence type="ECO:0000256" key="1">
    <source>
        <dbReference type="SAM" id="MobiDB-lite"/>
    </source>
</evidence>
<evidence type="ECO:0000313" key="3">
    <source>
        <dbReference type="Proteomes" id="UP000191931"/>
    </source>
</evidence>
<dbReference type="AlphaFoldDB" id="A0A1W1HB51"/>
<organism evidence="2 3">
    <name type="scientific">Desulfamplus magnetovallimortis</name>
    <dbReference type="NCBI Taxonomy" id="1246637"/>
    <lineage>
        <taxon>Bacteria</taxon>
        <taxon>Pseudomonadati</taxon>
        <taxon>Thermodesulfobacteriota</taxon>
        <taxon>Desulfobacteria</taxon>
        <taxon>Desulfobacterales</taxon>
        <taxon>Desulfobacteraceae</taxon>
        <taxon>Desulfamplus</taxon>
    </lineage>
</organism>
<sequence length="53" mass="6264">MTRRKVERLDPEKEQGYQTGSDNIYTRCSYSMFKLLMINVPKISARDVKNKHS</sequence>
<feature type="region of interest" description="Disordered" evidence="1">
    <location>
        <begin position="1"/>
        <end position="21"/>
    </location>
</feature>
<proteinExistence type="predicted"/>